<dbReference type="EMBL" id="MLJW01007948">
    <property type="protein sequence ID" value="OIQ64652.1"/>
    <property type="molecule type" value="Genomic_DNA"/>
</dbReference>
<evidence type="ECO:0000256" key="1">
    <source>
        <dbReference type="SAM" id="Phobius"/>
    </source>
</evidence>
<feature type="transmembrane region" description="Helical" evidence="1">
    <location>
        <begin position="9"/>
        <end position="31"/>
    </location>
</feature>
<accession>A0A1J5PB09</accession>
<gene>
    <name evidence="2" type="ORF">GALL_537970</name>
</gene>
<keyword evidence="1" id="KW-0472">Membrane</keyword>
<dbReference type="AlphaFoldDB" id="A0A1J5PB09"/>
<sequence>MQRGVPLKVYLSLVFGVPGVFFVGWMIHYFGSAPVMPVPENWVRYQCPSPPLLIEFQAAAAGLRLTSHHGVVRTRVNPRDGQINWKNFQAAGVALGLQPPVKIVSASATLLVVDGGAFENAECAVVGK</sequence>
<reference evidence="2" key="1">
    <citation type="submission" date="2016-10" db="EMBL/GenBank/DDBJ databases">
        <title>Sequence of Gallionella enrichment culture.</title>
        <authorList>
            <person name="Poehlein A."/>
            <person name="Muehling M."/>
            <person name="Daniel R."/>
        </authorList>
    </citation>
    <scope>NUCLEOTIDE SEQUENCE</scope>
</reference>
<name>A0A1J5PB09_9ZZZZ</name>
<keyword evidence="1" id="KW-0812">Transmembrane</keyword>
<evidence type="ECO:0000313" key="2">
    <source>
        <dbReference type="EMBL" id="OIQ64652.1"/>
    </source>
</evidence>
<organism evidence="2">
    <name type="scientific">mine drainage metagenome</name>
    <dbReference type="NCBI Taxonomy" id="410659"/>
    <lineage>
        <taxon>unclassified sequences</taxon>
        <taxon>metagenomes</taxon>
        <taxon>ecological metagenomes</taxon>
    </lineage>
</organism>
<comment type="caution">
    <text evidence="2">The sequence shown here is derived from an EMBL/GenBank/DDBJ whole genome shotgun (WGS) entry which is preliminary data.</text>
</comment>
<protein>
    <submittedName>
        <fullName evidence="2">Uncharacterized protein</fullName>
    </submittedName>
</protein>
<proteinExistence type="predicted"/>
<keyword evidence="1" id="KW-1133">Transmembrane helix</keyword>